<feature type="region of interest" description="Disordered" evidence="1">
    <location>
        <begin position="180"/>
        <end position="244"/>
    </location>
</feature>
<accession>A0ABR2X2B4</accession>
<dbReference type="PANTHER" id="PTHR15141">
    <property type="entry name" value="TRANSCRIPTION ELONGATION FACTOR B POLYPEPTIDE 3"/>
    <property type="match status" value="1"/>
</dbReference>
<feature type="compositionally biased region" description="Low complexity" evidence="1">
    <location>
        <begin position="367"/>
        <end position="381"/>
    </location>
</feature>
<dbReference type="InterPro" id="IPR010684">
    <property type="entry name" value="RNA_pol_II_trans_fac_SIII_A"/>
</dbReference>
<protein>
    <submittedName>
        <fullName evidence="2">Elongin-A</fullName>
    </submittedName>
</protein>
<feature type="compositionally biased region" description="Low complexity" evidence="1">
    <location>
        <begin position="231"/>
        <end position="241"/>
    </location>
</feature>
<dbReference type="Gene3D" id="6.10.250.3180">
    <property type="match status" value="1"/>
</dbReference>
<evidence type="ECO:0000313" key="3">
    <source>
        <dbReference type="Proteomes" id="UP001479436"/>
    </source>
</evidence>
<dbReference type="Pfam" id="PF06881">
    <property type="entry name" value="Elongin_A"/>
    <property type="match status" value="1"/>
</dbReference>
<sequence>MDTIFDSLEGPPLKTPPTLHQITERVLTNWRSSIDDLGDVPYYLIYPVLKECSASQLAHIEQFNPEIVEEDDELWKPLCLKDFFEVRQEYESNTLPTVISWRDLYMEHEHKKNLKFEQWSKKLKERYAQVHNQKKHTIYTEDVPPPPRGMSSGWASFGPRKTTRGFSIAAKARAETRHISSIYKSNTNPNSGYRRRKDTTIGNSFSNGSLRAKSESPLTSRYGSKPIIGRSPQGSSQSPPSEKILRKVHPDIKNIERKQCNEIKAPIFTQNASKLHTSESIFKNNPTSTPVTSKVFSSSWNSYQSSISEGNFKRAKTDTSVIRKIRSETRNQPYTPASSSRSPPYQSTPYNRSKTTTTRAYSPTYNSSTIKTKSPKSPSSSNQIGNNNGHTQEPGSNSWCSPEVDASFFAMLHGKKPPKKLRGNSD</sequence>
<comment type="caution">
    <text evidence="2">The sequence shown here is derived from an EMBL/GenBank/DDBJ whole genome shotgun (WGS) entry which is preliminary data.</text>
</comment>
<dbReference type="InterPro" id="IPR051870">
    <property type="entry name" value="Elongin-A_domain"/>
</dbReference>
<proteinExistence type="predicted"/>
<gene>
    <name evidence="2" type="primary">TCEB3</name>
    <name evidence="2" type="ORF">K7432_001843</name>
</gene>
<dbReference type="PANTHER" id="PTHR15141:SF76">
    <property type="entry name" value="TRANSCRIPTION ELONGATION FACTOR B POLYPEPTIDE 3"/>
    <property type="match status" value="1"/>
</dbReference>
<organism evidence="2 3">
    <name type="scientific">Basidiobolus ranarum</name>
    <dbReference type="NCBI Taxonomy" id="34480"/>
    <lineage>
        <taxon>Eukaryota</taxon>
        <taxon>Fungi</taxon>
        <taxon>Fungi incertae sedis</taxon>
        <taxon>Zoopagomycota</taxon>
        <taxon>Entomophthoromycotina</taxon>
        <taxon>Basidiobolomycetes</taxon>
        <taxon>Basidiobolales</taxon>
        <taxon>Basidiobolaceae</taxon>
        <taxon>Basidiobolus</taxon>
    </lineage>
</organism>
<name>A0ABR2X2B4_9FUNG</name>
<evidence type="ECO:0000256" key="1">
    <source>
        <dbReference type="SAM" id="MobiDB-lite"/>
    </source>
</evidence>
<feature type="compositionally biased region" description="Polar residues" evidence="1">
    <location>
        <begin position="200"/>
        <end position="209"/>
    </location>
</feature>
<dbReference type="Proteomes" id="UP001479436">
    <property type="component" value="Unassembled WGS sequence"/>
</dbReference>
<keyword evidence="3" id="KW-1185">Reference proteome</keyword>
<feature type="compositionally biased region" description="Polar residues" evidence="1">
    <location>
        <begin position="382"/>
        <end position="400"/>
    </location>
</feature>
<evidence type="ECO:0000313" key="2">
    <source>
        <dbReference type="EMBL" id="KAK9767920.1"/>
    </source>
</evidence>
<feature type="region of interest" description="Disordered" evidence="1">
    <location>
        <begin position="307"/>
        <end position="402"/>
    </location>
</feature>
<feature type="compositionally biased region" description="Polar residues" evidence="1">
    <location>
        <begin position="330"/>
        <end position="366"/>
    </location>
</feature>
<reference evidence="2 3" key="1">
    <citation type="submission" date="2023-04" db="EMBL/GenBank/DDBJ databases">
        <title>Genome of Basidiobolus ranarum AG-B5.</title>
        <authorList>
            <person name="Stajich J.E."/>
            <person name="Carter-House D."/>
            <person name="Gryganskyi A."/>
        </authorList>
    </citation>
    <scope>NUCLEOTIDE SEQUENCE [LARGE SCALE GENOMIC DNA]</scope>
    <source>
        <strain evidence="2 3">AG-B5</strain>
    </source>
</reference>
<dbReference type="EMBL" id="JASJQH010000045">
    <property type="protein sequence ID" value="KAK9767920.1"/>
    <property type="molecule type" value="Genomic_DNA"/>
</dbReference>
<feature type="compositionally biased region" description="Polar residues" evidence="1">
    <location>
        <begin position="182"/>
        <end position="191"/>
    </location>
</feature>